<dbReference type="RefSeq" id="WP_103920553.1">
    <property type="nucleotide sequence ID" value="NZ_FMSV02000507.1"/>
</dbReference>
<gene>
    <name evidence="2" type="ORF">MBHS_02691</name>
</gene>
<proteinExistence type="predicted"/>
<keyword evidence="1" id="KW-0732">Signal</keyword>
<sequence length="79" mass="8813">MLQKNALACVVALLLPSVAFTYNTGFDKNTFDDLNNLFNEMDTNQQVKILPHLTLEALMNISVTSASNMSKKTRKHGLQ</sequence>
<dbReference type="EMBL" id="FMSV02000507">
    <property type="protein sequence ID" value="SEH06825.1"/>
    <property type="molecule type" value="Genomic_DNA"/>
</dbReference>
<evidence type="ECO:0000256" key="1">
    <source>
        <dbReference type="SAM" id="SignalP"/>
    </source>
</evidence>
<reference evidence="2 3" key="1">
    <citation type="submission" date="2016-10" db="EMBL/GenBank/DDBJ databases">
        <authorList>
            <person name="de Groot N.N."/>
        </authorList>
    </citation>
    <scope>NUCLEOTIDE SEQUENCE [LARGE SCALE GENOMIC DNA]</scope>
    <source>
        <strain evidence="2">MBHS1</strain>
    </source>
</reference>
<dbReference type="Proteomes" id="UP000236724">
    <property type="component" value="Unassembled WGS sequence"/>
</dbReference>
<protein>
    <submittedName>
        <fullName evidence="2">Uncharacterized protein</fullName>
    </submittedName>
</protein>
<feature type="signal peptide" evidence="1">
    <location>
        <begin position="1"/>
        <end position="21"/>
    </location>
</feature>
<feature type="chain" id="PRO_5014945397" evidence="1">
    <location>
        <begin position="22"/>
        <end position="79"/>
    </location>
</feature>
<dbReference type="AlphaFoldDB" id="A0A1H6FCT6"/>
<evidence type="ECO:0000313" key="2">
    <source>
        <dbReference type="EMBL" id="SEH06825.1"/>
    </source>
</evidence>
<organism evidence="2 3">
    <name type="scientific">Candidatus Venteria ishoeyi</name>
    <dbReference type="NCBI Taxonomy" id="1899563"/>
    <lineage>
        <taxon>Bacteria</taxon>
        <taxon>Pseudomonadati</taxon>
        <taxon>Pseudomonadota</taxon>
        <taxon>Gammaproteobacteria</taxon>
        <taxon>Thiotrichales</taxon>
        <taxon>Thiotrichaceae</taxon>
        <taxon>Venteria</taxon>
    </lineage>
</organism>
<evidence type="ECO:0000313" key="3">
    <source>
        <dbReference type="Proteomes" id="UP000236724"/>
    </source>
</evidence>
<name>A0A1H6FCT6_9GAMM</name>
<keyword evidence="3" id="KW-1185">Reference proteome</keyword>
<accession>A0A1H6FCT6</accession>